<organism evidence="3">
    <name type="scientific">Laccaria bicolor (strain S238N-H82 / ATCC MYA-4686)</name>
    <name type="common">Bicoloured deceiver</name>
    <name type="synonym">Laccaria laccata var. bicolor</name>
    <dbReference type="NCBI Taxonomy" id="486041"/>
    <lineage>
        <taxon>Eukaryota</taxon>
        <taxon>Fungi</taxon>
        <taxon>Dikarya</taxon>
        <taxon>Basidiomycota</taxon>
        <taxon>Agaricomycotina</taxon>
        <taxon>Agaricomycetes</taxon>
        <taxon>Agaricomycetidae</taxon>
        <taxon>Agaricales</taxon>
        <taxon>Agaricineae</taxon>
        <taxon>Hydnangiaceae</taxon>
        <taxon>Laccaria</taxon>
    </lineage>
</organism>
<evidence type="ECO:0000256" key="1">
    <source>
        <dbReference type="SAM" id="SignalP"/>
    </source>
</evidence>
<proteinExistence type="predicted"/>
<dbReference type="Proteomes" id="UP000001194">
    <property type="component" value="Unassembled WGS sequence"/>
</dbReference>
<feature type="signal peptide" evidence="1">
    <location>
        <begin position="1"/>
        <end position="17"/>
    </location>
</feature>
<accession>B0DLW4</accession>
<dbReference type="EMBL" id="DS547118">
    <property type="protein sequence ID" value="EDR04362.1"/>
    <property type="molecule type" value="Genomic_DNA"/>
</dbReference>
<dbReference type="KEGG" id="lbc:LACBIDRAFT_304555"/>
<keyword evidence="1" id="KW-0732">Signal</keyword>
<feature type="chain" id="PRO_5002748727" evidence="1">
    <location>
        <begin position="18"/>
        <end position="61"/>
    </location>
</feature>
<protein>
    <submittedName>
        <fullName evidence="2">Predicted protein</fullName>
    </submittedName>
</protein>
<evidence type="ECO:0000313" key="3">
    <source>
        <dbReference type="Proteomes" id="UP000001194"/>
    </source>
</evidence>
<dbReference type="AlphaFoldDB" id="B0DLW4"/>
<dbReference type="InParanoid" id="B0DLW4"/>
<dbReference type="HOGENOM" id="CLU_2923030_0_0_1"/>
<keyword evidence="3" id="KW-1185">Reference proteome</keyword>
<dbReference type="GeneID" id="6080533"/>
<gene>
    <name evidence="2" type="ORF">LACBIDRAFT_304555</name>
</gene>
<reference evidence="2 3" key="1">
    <citation type="journal article" date="2008" name="Nature">
        <title>The genome of Laccaria bicolor provides insights into mycorrhizal symbiosis.</title>
        <authorList>
            <person name="Martin F."/>
            <person name="Aerts A."/>
            <person name="Ahren D."/>
            <person name="Brun A."/>
            <person name="Danchin E.G.J."/>
            <person name="Duchaussoy F."/>
            <person name="Gibon J."/>
            <person name="Kohler A."/>
            <person name="Lindquist E."/>
            <person name="Pereda V."/>
            <person name="Salamov A."/>
            <person name="Shapiro H.J."/>
            <person name="Wuyts J."/>
            <person name="Blaudez D."/>
            <person name="Buee M."/>
            <person name="Brokstein P."/>
            <person name="Canbaeck B."/>
            <person name="Cohen D."/>
            <person name="Courty P.E."/>
            <person name="Coutinho P.M."/>
            <person name="Delaruelle C."/>
            <person name="Detter J.C."/>
            <person name="Deveau A."/>
            <person name="DiFazio S."/>
            <person name="Duplessis S."/>
            <person name="Fraissinet-Tachet L."/>
            <person name="Lucic E."/>
            <person name="Frey-Klett P."/>
            <person name="Fourrey C."/>
            <person name="Feussner I."/>
            <person name="Gay G."/>
            <person name="Grimwood J."/>
            <person name="Hoegger P.J."/>
            <person name="Jain P."/>
            <person name="Kilaru S."/>
            <person name="Labbe J."/>
            <person name="Lin Y.C."/>
            <person name="Legue V."/>
            <person name="Le Tacon F."/>
            <person name="Marmeisse R."/>
            <person name="Melayah D."/>
            <person name="Montanini B."/>
            <person name="Muratet M."/>
            <person name="Nehls U."/>
            <person name="Niculita-Hirzel H."/>
            <person name="Oudot-Le Secq M.P."/>
            <person name="Peter M."/>
            <person name="Quesneville H."/>
            <person name="Rajashekar B."/>
            <person name="Reich M."/>
            <person name="Rouhier N."/>
            <person name="Schmutz J."/>
            <person name="Yin T."/>
            <person name="Chalot M."/>
            <person name="Henrissat B."/>
            <person name="Kuees U."/>
            <person name="Lucas S."/>
            <person name="Van de Peer Y."/>
            <person name="Podila G.K."/>
            <person name="Polle A."/>
            <person name="Pukkila P.J."/>
            <person name="Richardson P.M."/>
            <person name="Rouze P."/>
            <person name="Sanders I.R."/>
            <person name="Stajich J.E."/>
            <person name="Tunlid A."/>
            <person name="Tuskan G."/>
            <person name="Grigoriev I.V."/>
        </authorList>
    </citation>
    <scope>NUCLEOTIDE SEQUENCE [LARGE SCALE GENOMIC DNA]</scope>
    <source>
        <strain evidence="3">S238N-H82 / ATCC MYA-4686</strain>
    </source>
</reference>
<sequence>MLLLTWIIACPRHRFIAIPCPCRCRGLIPCPRLVFSSSRRRCPTSSFRRCPESQRAVLGRT</sequence>
<name>B0DLW4_LACBS</name>
<dbReference type="RefSeq" id="XP_001884881.1">
    <property type="nucleotide sequence ID" value="XM_001884846.1"/>
</dbReference>
<evidence type="ECO:0000313" key="2">
    <source>
        <dbReference type="EMBL" id="EDR04362.1"/>
    </source>
</evidence>